<name>A0A0D9XFC7_9ORYZ</name>
<organism evidence="1 2">
    <name type="scientific">Leersia perrieri</name>
    <dbReference type="NCBI Taxonomy" id="77586"/>
    <lineage>
        <taxon>Eukaryota</taxon>
        <taxon>Viridiplantae</taxon>
        <taxon>Streptophyta</taxon>
        <taxon>Embryophyta</taxon>
        <taxon>Tracheophyta</taxon>
        <taxon>Spermatophyta</taxon>
        <taxon>Magnoliopsida</taxon>
        <taxon>Liliopsida</taxon>
        <taxon>Poales</taxon>
        <taxon>Poaceae</taxon>
        <taxon>BOP clade</taxon>
        <taxon>Oryzoideae</taxon>
        <taxon>Oryzeae</taxon>
        <taxon>Oryzinae</taxon>
        <taxon>Leersia</taxon>
    </lineage>
</organism>
<sequence>MGISSYVDVMYRRSSGSNLQGWAHAAMEVKMMITPGINPDLPDSWRCYPNLTFSIETLVFDGNLFNGFAERTRYFNNIVDQILQNHSGIGVMTLKFDLQDCGNIDSRHIDWWLHNALFCVMVCFTHASEVHSLPFVVP</sequence>
<keyword evidence="2" id="KW-1185">Reference proteome</keyword>
<dbReference type="HOGENOM" id="CLU_1858143_0_0_1"/>
<dbReference type="Proteomes" id="UP000032180">
    <property type="component" value="Chromosome 9"/>
</dbReference>
<dbReference type="PANTHER" id="PTHR34145:SF38">
    <property type="entry name" value="EXPRESSED PROTEIN"/>
    <property type="match status" value="1"/>
</dbReference>
<dbReference type="EnsemblPlants" id="LPERR09G11720.1">
    <property type="protein sequence ID" value="LPERR09G11720.1"/>
    <property type="gene ID" value="LPERR09G11720"/>
</dbReference>
<protein>
    <submittedName>
        <fullName evidence="1">Uncharacterized protein</fullName>
    </submittedName>
</protein>
<dbReference type="AlphaFoldDB" id="A0A0D9XFC7"/>
<reference evidence="1 2" key="1">
    <citation type="submission" date="2012-08" db="EMBL/GenBank/DDBJ databases">
        <title>Oryza genome evolution.</title>
        <authorList>
            <person name="Wing R.A."/>
        </authorList>
    </citation>
    <scope>NUCLEOTIDE SEQUENCE</scope>
</reference>
<reference evidence="2" key="2">
    <citation type="submission" date="2013-12" db="EMBL/GenBank/DDBJ databases">
        <authorList>
            <person name="Yu Y."/>
            <person name="Lee S."/>
            <person name="de Baynast K."/>
            <person name="Wissotski M."/>
            <person name="Liu L."/>
            <person name="Talag J."/>
            <person name="Goicoechea J."/>
            <person name="Angelova A."/>
            <person name="Jetty R."/>
            <person name="Kudrna D."/>
            <person name="Golser W."/>
            <person name="Rivera L."/>
            <person name="Zhang J."/>
            <person name="Wing R."/>
        </authorList>
    </citation>
    <scope>NUCLEOTIDE SEQUENCE</scope>
</reference>
<accession>A0A0D9XFC7</accession>
<evidence type="ECO:0000313" key="1">
    <source>
        <dbReference type="EnsemblPlants" id="LPERR09G11720.1"/>
    </source>
</evidence>
<evidence type="ECO:0000313" key="2">
    <source>
        <dbReference type="Proteomes" id="UP000032180"/>
    </source>
</evidence>
<dbReference type="PANTHER" id="PTHR34145">
    <property type="entry name" value="OS02G0105600 PROTEIN"/>
    <property type="match status" value="1"/>
</dbReference>
<dbReference type="Gramene" id="LPERR09G11720.1">
    <property type="protein sequence ID" value="LPERR09G11720.1"/>
    <property type="gene ID" value="LPERR09G11720"/>
</dbReference>
<proteinExistence type="predicted"/>
<reference evidence="1" key="3">
    <citation type="submission" date="2015-04" db="UniProtKB">
        <authorList>
            <consortium name="EnsemblPlants"/>
        </authorList>
    </citation>
    <scope>IDENTIFICATION</scope>
</reference>
<dbReference type="InterPro" id="IPR053772">
    <property type="entry name" value="At1g61320/At1g61330-like"/>
</dbReference>